<dbReference type="InterPro" id="IPR013543">
    <property type="entry name" value="Ca/CaM-dep_prot_kinase-assoc"/>
</dbReference>
<sequence length="137" mass="15760">MYALALQADQRQNEILDLLHSWLSGVKGRVSDKIVSCYSKNAALWGSLTKRLRCDEEGIRRYFEEFLTADKHDLKVRFDQMEMNEIAGLPVVSGVYVFTWKDSEGNLVALPARYTFVLSKRNGKWKIEDHHATVLPN</sequence>
<name>A0A6N6RFA2_9FLAO</name>
<evidence type="ECO:0000313" key="2">
    <source>
        <dbReference type="EMBL" id="KAB2806834.1"/>
    </source>
</evidence>
<evidence type="ECO:0000313" key="3">
    <source>
        <dbReference type="Proteomes" id="UP000468650"/>
    </source>
</evidence>
<dbReference type="SUPFAM" id="SSF54427">
    <property type="entry name" value="NTF2-like"/>
    <property type="match status" value="1"/>
</dbReference>
<keyword evidence="3" id="KW-1185">Reference proteome</keyword>
<dbReference type="GO" id="GO:0005516">
    <property type="term" value="F:calmodulin binding"/>
    <property type="evidence" value="ECO:0007669"/>
    <property type="project" value="InterPro"/>
</dbReference>
<dbReference type="InterPro" id="IPR032710">
    <property type="entry name" value="NTF2-like_dom_sf"/>
</dbReference>
<dbReference type="EMBL" id="WBVO01000013">
    <property type="protein sequence ID" value="KAB2806834.1"/>
    <property type="molecule type" value="Genomic_DNA"/>
</dbReference>
<reference evidence="2 3" key="1">
    <citation type="submission" date="2019-09" db="EMBL/GenBank/DDBJ databases">
        <title>Genomes of family Cryomorphaceae.</title>
        <authorList>
            <person name="Bowman J.P."/>
        </authorList>
    </citation>
    <scope>NUCLEOTIDE SEQUENCE [LARGE SCALE GENOMIC DNA]</scope>
    <source>
        <strain evidence="2 3">LMG 25704</strain>
    </source>
</reference>
<comment type="caution">
    <text evidence="2">The sequence shown here is derived from an EMBL/GenBank/DDBJ whole genome shotgun (WGS) entry which is preliminary data.</text>
</comment>
<dbReference type="RefSeq" id="WP_151668350.1">
    <property type="nucleotide sequence ID" value="NZ_WBVO01000013.1"/>
</dbReference>
<accession>A0A6N6RFA2</accession>
<evidence type="ECO:0000259" key="1">
    <source>
        <dbReference type="Pfam" id="PF08332"/>
    </source>
</evidence>
<dbReference type="Proteomes" id="UP000468650">
    <property type="component" value="Unassembled WGS sequence"/>
</dbReference>
<dbReference type="Gene3D" id="3.10.450.50">
    <property type="match status" value="1"/>
</dbReference>
<proteinExistence type="predicted"/>
<protein>
    <submittedName>
        <fullName evidence="2">DUF4440 domain-containing protein</fullName>
    </submittedName>
</protein>
<dbReference type="Pfam" id="PF08332">
    <property type="entry name" value="CaMKII_AD"/>
    <property type="match status" value="1"/>
</dbReference>
<gene>
    <name evidence="2" type="ORF">F8C67_13275</name>
</gene>
<feature type="domain" description="Calcium/calmodulin-dependent protein kinase II association-domain" evidence="1">
    <location>
        <begin position="12"/>
        <end position="133"/>
    </location>
</feature>
<dbReference type="AlphaFoldDB" id="A0A6N6RFA2"/>
<dbReference type="GO" id="GO:0004683">
    <property type="term" value="F:calcium/calmodulin-dependent protein kinase activity"/>
    <property type="evidence" value="ECO:0007669"/>
    <property type="project" value="InterPro"/>
</dbReference>
<organism evidence="2 3">
    <name type="scientific">Phaeocystidibacter luteus</name>
    <dbReference type="NCBI Taxonomy" id="911197"/>
    <lineage>
        <taxon>Bacteria</taxon>
        <taxon>Pseudomonadati</taxon>
        <taxon>Bacteroidota</taxon>
        <taxon>Flavobacteriia</taxon>
        <taxon>Flavobacteriales</taxon>
        <taxon>Phaeocystidibacteraceae</taxon>
        <taxon>Phaeocystidibacter</taxon>
    </lineage>
</organism>
<dbReference type="OrthoDB" id="953853at2"/>